<sequence length="147" mass="15097">MSSASLRLAGALNITSRIIAECRARGYPPVAVSILSCAGNAVNTAVMDGCSPVVFPGMAESKARVAVGFKMSSRDFGDKYLSSGSPAKIMQLDNMCSISNLAMFPGGVTIKDKSGRIVGGVGVSGASGDQDEELALLGSEAYKEVVE</sequence>
<dbReference type="PANTHER" id="PTHR34309">
    <property type="entry name" value="SLR1406 PROTEIN"/>
    <property type="match status" value="1"/>
</dbReference>
<reference evidence="1" key="1">
    <citation type="submission" date="2022-07" db="EMBL/GenBank/DDBJ databases">
        <title>Genome analysis of Parmales, a sister group of diatoms, reveals the evolutionary specialization of diatoms from phago-mixotrophs to photoautotrophs.</title>
        <authorList>
            <person name="Ban H."/>
            <person name="Sato S."/>
            <person name="Yoshikawa S."/>
            <person name="Kazumasa Y."/>
            <person name="Nakamura Y."/>
            <person name="Ichinomiya M."/>
            <person name="Saitoh K."/>
            <person name="Sato N."/>
            <person name="Blanc-Mathieu R."/>
            <person name="Endo H."/>
            <person name="Kuwata A."/>
            <person name="Ogata H."/>
        </authorList>
    </citation>
    <scope>NUCLEOTIDE SEQUENCE</scope>
</reference>
<dbReference type="Gene3D" id="3.30.450.150">
    <property type="entry name" value="Haem-degrading domain"/>
    <property type="match status" value="1"/>
</dbReference>
<dbReference type="InterPro" id="IPR052517">
    <property type="entry name" value="GlcG_carb_metab_protein"/>
</dbReference>
<dbReference type="PANTHER" id="PTHR34309:SF10">
    <property type="entry name" value="SLR1406 PROTEIN"/>
    <property type="match status" value="1"/>
</dbReference>
<dbReference type="EMBL" id="BRXZ01000858">
    <property type="protein sequence ID" value="GMH55907.1"/>
    <property type="molecule type" value="Genomic_DNA"/>
</dbReference>
<comment type="caution">
    <text evidence="1">The sequence shown here is derived from an EMBL/GenBank/DDBJ whole genome shotgun (WGS) entry which is preliminary data.</text>
</comment>
<organism evidence="1 2">
    <name type="scientific">Triparma retinervis</name>
    <dbReference type="NCBI Taxonomy" id="2557542"/>
    <lineage>
        <taxon>Eukaryota</taxon>
        <taxon>Sar</taxon>
        <taxon>Stramenopiles</taxon>
        <taxon>Ochrophyta</taxon>
        <taxon>Bolidophyceae</taxon>
        <taxon>Parmales</taxon>
        <taxon>Triparmaceae</taxon>
        <taxon>Triparma</taxon>
    </lineage>
</organism>
<protein>
    <recommendedName>
        <fullName evidence="3">Heme-binding protein</fullName>
    </recommendedName>
</protein>
<accession>A0A9W7DUZ0</accession>
<name>A0A9W7DUZ0_9STRA</name>
<dbReference type="InterPro" id="IPR005624">
    <property type="entry name" value="PduO/GlcC-like"/>
</dbReference>
<dbReference type="AlphaFoldDB" id="A0A9W7DUZ0"/>
<dbReference type="Proteomes" id="UP001165082">
    <property type="component" value="Unassembled WGS sequence"/>
</dbReference>
<proteinExistence type="predicted"/>
<evidence type="ECO:0008006" key="3">
    <source>
        <dbReference type="Google" id="ProtNLM"/>
    </source>
</evidence>
<dbReference type="SUPFAM" id="SSF143744">
    <property type="entry name" value="GlcG-like"/>
    <property type="match status" value="1"/>
</dbReference>
<evidence type="ECO:0000313" key="2">
    <source>
        <dbReference type="Proteomes" id="UP001165082"/>
    </source>
</evidence>
<evidence type="ECO:0000313" key="1">
    <source>
        <dbReference type="EMBL" id="GMH55907.1"/>
    </source>
</evidence>
<dbReference type="Pfam" id="PF03928">
    <property type="entry name" value="HbpS-like"/>
    <property type="match status" value="1"/>
</dbReference>
<gene>
    <name evidence="1" type="ORF">TrRE_jg11164</name>
</gene>
<dbReference type="InterPro" id="IPR038084">
    <property type="entry name" value="PduO/GlcC-like_sf"/>
</dbReference>
<dbReference type="OrthoDB" id="10319523at2759"/>
<keyword evidence="2" id="KW-1185">Reference proteome</keyword>